<accession>A0A7W9W8J3</accession>
<gene>
    <name evidence="4" type="ORF">HNQ39_005449</name>
</gene>
<keyword evidence="1 2" id="KW-0378">Hydrolase</keyword>
<protein>
    <submittedName>
        <fullName evidence="4">8-oxo-dGTP diphosphatase</fullName>
        <ecNumber evidence="4">3.6.1.55</ecNumber>
    </submittedName>
</protein>
<organism evidence="4 5">
    <name type="scientific">Armatimonas rosea</name>
    <dbReference type="NCBI Taxonomy" id="685828"/>
    <lineage>
        <taxon>Bacteria</taxon>
        <taxon>Bacillati</taxon>
        <taxon>Armatimonadota</taxon>
        <taxon>Armatimonadia</taxon>
        <taxon>Armatimonadales</taxon>
        <taxon>Armatimonadaceae</taxon>
        <taxon>Armatimonas</taxon>
    </lineage>
</organism>
<dbReference type="Pfam" id="PF00293">
    <property type="entry name" value="NUDIX"/>
    <property type="match status" value="1"/>
</dbReference>
<dbReference type="EC" id="3.6.1.55" evidence="4"/>
<dbReference type="Gene3D" id="3.90.79.10">
    <property type="entry name" value="Nucleoside Triphosphate Pyrophosphohydrolase"/>
    <property type="match status" value="1"/>
</dbReference>
<feature type="domain" description="Nudix hydrolase" evidence="3">
    <location>
        <begin position="20"/>
        <end position="146"/>
    </location>
</feature>
<dbReference type="PRINTS" id="PR00502">
    <property type="entry name" value="NUDIXFAMILY"/>
</dbReference>
<dbReference type="EMBL" id="JACHGW010000007">
    <property type="protein sequence ID" value="MBB6053614.1"/>
    <property type="molecule type" value="Genomic_DNA"/>
</dbReference>
<dbReference type="InterPro" id="IPR015797">
    <property type="entry name" value="NUDIX_hydrolase-like_dom_sf"/>
</dbReference>
<comment type="caution">
    <text evidence="4">The sequence shown here is derived from an EMBL/GenBank/DDBJ whole genome shotgun (WGS) entry which is preliminary data.</text>
</comment>
<evidence type="ECO:0000256" key="1">
    <source>
        <dbReference type="ARBA" id="ARBA00022801"/>
    </source>
</evidence>
<dbReference type="PROSITE" id="PS51462">
    <property type="entry name" value="NUDIX"/>
    <property type="match status" value="1"/>
</dbReference>
<evidence type="ECO:0000313" key="4">
    <source>
        <dbReference type="EMBL" id="MBB6053614.1"/>
    </source>
</evidence>
<dbReference type="GO" id="GO:0035539">
    <property type="term" value="F:8-oxo-7,8-dihydrodeoxyguanosine triphosphate pyrophosphatase activity"/>
    <property type="evidence" value="ECO:0007669"/>
    <property type="project" value="UniProtKB-EC"/>
</dbReference>
<comment type="similarity">
    <text evidence="2">Belongs to the Nudix hydrolase family.</text>
</comment>
<dbReference type="InterPro" id="IPR000086">
    <property type="entry name" value="NUDIX_hydrolase_dom"/>
</dbReference>
<reference evidence="4 5" key="1">
    <citation type="submission" date="2020-08" db="EMBL/GenBank/DDBJ databases">
        <title>Genomic Encyclopedia of Type Strains, Phase IV (KMG-IV): sequencing the most valuable type-strain genomes for metagenomic binning, comparative biology and taxonomic classification.</title>
        <authorList>
            <person name="Goeker M."/>
        </authorList>
    </citation>
    <scope>NUCLEOTIDE SEQUENCE [LARGE SCALE GENOMIC DNA]</scope>
    <source>
        <strain evidence="4 5">DSM 23562</strain>
    </source>
</reference>
<dbReference type="InterPro" id="IPR020084">
    <property type="entry name" value="NUDIX_hydrolase_CS"/>
</dbReference>
<dbReference type="InterPro" id="IPR020476">
    <property type="entry name" value="Nudix_hydrolase"/>
</dbReference>
<name>A0A7W9W8J3_ARMRO</name>
<proteinExistence type="inferred from homology"/>
<dbReference type="RefSeq" id="WP_184203702.1">
    <property type="nucleotide sequence ID" value="NZ_JACHGW010000007.1"/>
</dbReference>
<evidence type="ECO:0000256" key="2">
    <source>
        <dbReference type="RuleBase" id="RU003476"/>
    </source>
</evidence>
<evidence type="ECO:0000259" key="3">
    <source>
        <dbReference type="PROSITE" id="PS51462"/>
    </source>
</evidence>
<dbReference type="AlphaFoldDB" id="A0A7W9W8J3"/>
<evidence type="ECO:0000313" key="5">
    <source>
        <dbReference type="Proteomes" id="UP000520814"/>
    </source>
</evidence>
<keyword evidence="5" id="KW-1185">Reference proteome</keyword>
<dbReference type="SUPFAM" id="SSF55811">
    <property type="entry name" value="Nudix"/>
    <property type="match status" value="1"/>
</dbReference>
<dbReference type="Proteomes" id="UP000520814">
    <property type="component" value="Unassembled WGS sequence"/>
</dbReference>
<sequence>MSFPTVSWRHERATFVPRPSQGAPAHAALVFPFYGDKLVLAEIPGRGWCIPSGRLEPGETPEQAAEREAFEEAGVTVGRLVCLGHFVLTDTETGSIRHAPTFIADVQGLADLPDGSESTGRLLANLEDISGLYYAWDELLAAVFEEAAEARESLLSPGLTLAEFTRTDD</sequence>
<dbReference type="PROSITE" id="PS00893">
    <property type="entry name" value="NUDIX_BOX"/>
    <property type="match status" value="1"/>
</dbReference>